<organism evidence="4 5">
    <name type="scientific">Uabimicrobium amorphum</name>
    <dbReference type="NCBI Taxonomy" id="2596890"/>
    <lineage>
        <taxon>Bacteria</taxon>
        <taxon>Pseudomonadati</taxon>
        <taxon>Planctomycetota</taxon>
        <taxon>Candidatus Uabimicrobiia</taxon>
        <taxon>Candidatus Uabimicrobiales</taxon>
        <taxon>Candidatus Uabimicrobiaceae</taxon>
        <taxon>Candidatus Uabimicrobium</taxon>
    </lineage>
</organism>
<dbReference type="PANTHER" id="PTHR34847">
    <property type="entry name" value="NODULATION PROTEIN U"/>
    <property type="match status" value="1"/>
</dbReference>
<protein>
    <submittedName>
        <fullName evidence="4">Carbamoyltransferase</fullName>
    </submittedName>
</protein>
<dbReference type="Pfam" id="PF02543">
    <property type="entry name" value="Carbam_trans_N"/>
    <property type="match status" value="1"/>
</dbReference>
<dbReference type="GO" id="GO:0016740">
    <property type="term" value="F:transferase activity"/>
    <property type="evidence" value="ECO:0007669"/>
    <property type="project" value="UniProtKB-KW"/>
</dbReference>
<evidence type="ECO:0000259" key="2">
    <source>
        <dbReference type="Pfam" id="PF02543"/>
    </source>
</evidence>
<dbReference type="Pfam" id="PF16861">
    <property type="entry name" value="Carbam_trans_C"/>
    <property type="match status" value="1"/>
</dbReference>
<evidence type="ECO:0000313" key="5">
    <source>
        <dbReference type="Proteomes" id="UP000326354"/>
    </source>
</evidence>
<accession>A0A5S9F264</accession>
<evidence type="ECO:0000259" key="3">
    <source>
        <dbReference type="Pfam" id="PF16861"/>
    </source>
</evidence>
<dbReference type="InterPro" id="IPR051338">
    <property type="entry name" value="NodU/CmcH_Carbamoyltrnsfr"/>
</dbReference>
<dbReference type="InterPro" id="IPR003696">
    <property type="entry name" value="Carbtransf_dom"/>
</dbReference>
<evidence type="ECO:0000313" key="4">
    <source>
        <dbReference type="EMBL" id="BBM83286.1"/>
    </source>
</evidence>
<dbReference type="KEGG" id="uam:UABAM_01637"/>
<dbReference type="EMBL" id="AP019860">
    <property type="protein sequence ID" value="BBM83286.1"/>
    <property type="molecule type" value="Genomic_DNA"/>
</dbReference>
<dbReference type="AlphaFoldDB" id="A0A5S9F264"/>
<dbReference type="InterPro" id="IPR043129">
    <property type="entry name" value="ATPase_NBD"/>
</dbReference>
<feature type="domain" description="Carbamoyltransferase C-terminal" evidence="3">
    <location>
        <begin position="413"/>
        <end position="581"/>
    </location>
</feature>
<gene>
    <name evidence="4" type="ORF">UABAM_01637</name>
</gene>
<keyword evidence="5" id="KW-1185">Reference proteome</keyword>
<dbReference type="Gene3D" id="3.30.420.40">
    <property type="match status" value="2"/>
</dbReference>
<dbReference type="RefSeq" id="WP_151967492.1">
    <property type="nucleotide sequence ID" value="NZ_AP019860.1"/>
</dbReference>
<dbReference type="SUPFAM" id="SSF53067">
    <property type="entry name" value="Actin-like ATPase domain"/>
    <property type="match status" value="1"/>
</dbReference>
<dbReference type="InterPro" id="IPR031730">
    <property type="entry name" value="Carbam_trans_C"/>
</dbReference>
<dbReference type="OrthoDB" id="9780777at2"/>
<dbReference type="InterPro" id="IPR038152">
    <property type="entry name" value="Carbam_trans_C_sf"/>
</dbReference>
<comment type="similarity">
    <text evidence="1">Belongs to the NodU/CmcH family.</text>
</comment>
<evidence type="ECO:0000256" key="1">
    <source>
        <dbReference type="ARBA" id="ARBA00006129"/>
    </source>
</evidence>
<name>A0A5S9F264_UABAM</name>
<keyword evidence="4" id="KW-0808">Transferase</keyword>
<sequence>MFILGINAYHGDSAACIIKDGELIAAVEEERFSRIKHWAGFPRQAIDFVLQQCEITMRDVEYVAINRDPHAHFWRKVLFTFTNMPGPSLVINRLKNRKKVASLENILQQHWPEFDAKVIHVHHHLAHIASSFFLSGMERAAVCSVDGFGDFASTMIGVGEHNEIQVNGEVLFPHSLGLFYLAITQFLGFDKYGDEYKVMGLSPYGEKNLMREMRQIVLLQKNGLFRLNLPFFCHHRGGGKMSWDGGEPKIETVYSAKLSKLLGPPRGKHEEINEHHRNIAASMQAMYEEAVFHILTHLHRKTHEENLALAGGCAMNSVANGKIHSATEFKNVYIPAAAGDAGGAIGAAYYVHNVLLGNKRIAKEYNAYLGPGYDDAEIENALHENEKLQQGIAQDEFCVVQCKDDEELTAKTATAIVEGKVIGWFQGKMEWGPRALGNRSIVVDPRREDMREILNAKIKRRESFRPFAPSILREHVCEYFTTDTEVPFMMMVLQIKKEKHSQIPAVTHVDGSGRLQTVAKEQNPLYYKLIEKFYQQTGIPLVLNTSFNENEPIVNTPQQALQCFLRTKMDVIAMGNYIVSRV</sequence>
<reference evidence="4 5" key="1">
    <citation type="submission" date="2019-08" db="EMBL/GenBank/DDBJ databases">
        <title>Complete genome sequence of Candidatus Uab amorphum.</title>
        <authorList>
            <person name="Shiratori T."/>
            <person name="Suzuki S."/>
            <person name="Kakizawa Y."/>
            <person name="Ishida K."/>
        </authorList>
    </citation>
    <scope>NUCLEOTIDE SEQUENCE [LARGE SCALE GENOMIC DNA]</scope>
    <source>
        <strain evidence="4 5">SRT547</strain>
    </source>
</reference>
<dbReference type="Gene3D" id="3.90.870.20">
    <property type="entry name" value="Carbamoyltransferase, C-terminal domain"/>
    <property type="match status" value="1"/>
</dbReference>
<dbReference type="PANTHER" id="PTHR34847:SF1">
    <property type="entry name" value="NODULATION PROTEIN U"/>
    <property type="match status" value="1"/>
</dbReference>
<feature type="domain" description="Carbamoyltransferase" evidence="2">
    <location>
        <begin position="3"/>
        <end position="348"/>
    </location>
</feature>
<dbReference type="CDD" id="cd24098">
    <property type="entry name" value="ASKHA_NBD_TobZ_N"/>
    <property type="match status" value="1"/>
</dbReference>
<dbReference type="Proteomes" id="UP000326354">
    <property type="component" value="Chromosome"/>
</dbReference>
<proteinExistence type="inferred from homology"/>